<keyword evidence="3" id="KW-1185">Reference proteome</keyword>
<keyword evidence="1" id="KW-0732">Signal</keyword>
<gene>
    <name evidence="2" type="ORF">BCIN_04g06150</name>
</gene>
<dbReference type="InterPro" id="IPR053169">
    <property type="entry name" value="MUG_Protein"/>
</dbReference>
<dbReference type="Gene3D" id="1.50.10.20">
    <property type="match status" value="1"/>
</dbReference>
<dbReference type="PANTHER" id="PTHR47791:SF1">
    <property type="entry name" value="ENDO MANNANASE, GH76 FAMILY (EUROFUNG)"/>
    <property type="match status" value="1"/>
</dbReference>
<proteinExistence type="predicted"/>
<dbReference type="OrthoDB" id="9984024at2759"/>
<feature type="chain" id="PRO_5016838917" description="Glycoside hydrolase family 76 protein" evidence="1">
    <location>
        <begin position="25"/>
        <end position="407"/>
    </location>
</feature>
<protein>
    <recommendedName>
        <fullName evidence="4">Glycoside hydrolase family 76 protein</fullName>
    </recommendedName>
</protein>
<dbReference type="PANTHER" id="PTHR47791">
    <property type="entry name" value="MEIOTICALLY UP-REGULATED GENE 191 PROTEIN"/>
    <property type="match status" value="1"/>
</dbReference>
<dbReference type="Proteomes" id="UP000001798">
    <property type="component" value="Chromosome 4"/>
</dbReference>
<dbReference type="AlphaFoldDB" id="A0A384JGH6"/>
<evidence type="ECO:0000256" key="1">
    <source>
        <dbReference type="SAM" id="SignalP"/>
    </source>
</evidence>
<dbReference type="KEGG" id="bfu:BCIN_04g06150"/>
<dbReference type="InterPro" id="IPR008928">
    <property type="entry name" value="6-hairpin_glycosidase_sf"/>
</dbReference>
<feature type="signal peptide" evidence="1">
    <location>
        <begin position="1"/>
        <end position="24"/>
    </location>
</feature>
<dbReference type="SUPFAM" id="SSF48208">
    <property type="entry name" value="Six-hairpin glycosidases"/>
    <property type="match status" value="1"/>
</dbReference>
<dbReference type="OMA" id="WWPSANV"/>
<evidence type="ECO:0000313" key="2">
    <source>
        <dbReference type="EMBL" id="ATZ49474.1"/>
    </source>
</evidence>
<dbReference type="InterPro" id="IPR005198">
    <property type="entry name" value="Glyco_hydro_76"/>
</dbReference>
<dbReference type="EMBL" id="CP009808">
    <property type="protein sequence ID" value="ATZ49474.1"/>
    <property type="molecule type" value="Genomic_DNA"/>
</dbReference>
<dbReference type="GO" id="GO:0005975">
    <property type="term" value="P:carbohydrate metabolic process"/>
    <property type="evidence" value="ECO:0007669"/>
    <property type="project" value="InterPro"/>
</dbReference>
<dbReference type="VEuPathDB" id="FungiDB:Bcin04g06150"/>
<dbReference type="RefSeq" id="XP_001557784.1">
    <property type="nucleotide sequence ID" value="XM_001557734.2"/>
</dbReference>
<evidence type="ECO:0008006" key="4">
    <source>
        <dbReference type="Google" id="ProtNLM"/>
    </source>
</evidence>
<name>A0A384JGH6_BOTFB</name>
<sequence>MHISLQHILVSLSAAALTSSVVEAIPTKIQRASDSSFLAKRASSKDSLNRADFQNYASSAINALQKTYWNAPAGLWGSYDDSGKFSPQWWPSANVLTMMANYYGRYPTTATWMPDLFATILTHAPAYAKGFLNDYYDDELWWVLAWIQVYDVTGNETYLKAAAEIYEDPKSVYGNTPCGGLWWDKKHSGVNSVENELYLTASAKLANRLPARKNSEGQGYYYSQALIAYDFLITNTTTSMNPSTHLFNDGISMNTCKNNGKIVFTYNQGIILSGLTELTWSTRSHSYTALAVEIANSVIEKMTTSAGILQEKACEPNACNGDEQQFKGIFTRNLAFMINRATGMDANILAKYRAFLALNAESIIRDDTSSDNMLGLVWSGANKPVYSVETDGSALDTLVGAAITALD</sequence>
<dbReference type="GeneID" id="5438384"/>
<organism evidence="2 3">
    <name type="scientific">Botryotinia fuckeliana (strain B05.10)</name>
    <name type="common">Noble rot fungus</name>
    <name type="synonym">Botrytis cinerea</name>
    <dbReference type="NCBI Taxonomy" id="332648"/>
    <lineage>
        <taxon>Eukaryota</taxon>
        <taxon>Fungi</taxon>
        <taxon>Dikarya</taxon>
        <taxon>Ascomycota</taxon>
        <taxon>Pezizomycotina</taxon>
        <taxon>Leotiomycetes</taxon>
        <taxon>Helotiales</taxon>
        <taxon>Sclerotiniaceae</taxon>
        <taxon>Botrytis</taxon>
    </lineage>
</organism>
<dbReference type="Pfam" id="PF03663">
    <property type="entry name" value="Glyco_hydro_76"/>
    <property type="match status" value="1"/>
</dbReference>
<accession>A0A384JGH6</accession>
<reference evidence="2 3" key="3">
    <citation type="journal article" date="2017" name="Mol. Plant Pathol.">
        <title>A gapless genome sequence of the fungus Botrytis cinerea.</title>
        <authorList>
            <person name="Van Kan J.A."/>
            <person name="Stassen J.H."/>
            <person name="Mosbach A."/>
            <person name="Van Der Lee T.A."/>
            <person name="Faino L."/>
            <person name="Farmer A.D."/>
            <person name="Papasotiriou D.G."/>
            <person name="Zhou S."/>
            <person name="Seidl M.F."/>
            <person name="Cottam E."/>
            <person name="Edel D."/>
            <person name="Hahn M."/>
            <person name="Schwartz D.C."/>
            <person name="Dietrich R.A."/>
            <person name="Widdison S."/>
            <person name="Scalliet G."/>
        </authorList>
    </citation>
    <scope>NUCLEOTIDE SEQUENCE [LARGE SCALE GENOMIC DNA]</scope>
    <source>
        <strain evidence="2 3">B05.10</strain>
    </source>
</reference>
<reference evidence="2 3" key="1">
    <citation type="journal article" date="2011" name="PLoS Genet.">
        <title>Genomic analysis of the necrotrophic fungal pathogens Sclerotinia sclerotiorum and Botrytis cinerea.</title>
        <authorList>
            <person name="Amselem J."/>
            <person name="Cuomo C.A."/>
            <person name="van Kan J.A."/>
            <person name="Viaud M."/>
            <person name="Benito E.P."/>
            <person name="Couloux A."/>
            <person name="Coutinho P.M."/>
            <person name="de Vries R.P."/>
            <person name="Dyer P.S."/>
            <person name="Fillinger S."/>
            <person name="Fournier E."/>
            <person name="Gout L."/>
            <person name="Hahn M."/>
            <person name="Kohn L."/>
            <person name="Lapalu N."/>
            <person name="Plummer K.M."/>
            <person name="Pradier J.M."/>
            <person name="Quevillon E."/>
            <person name="Sharon A."/>
            <person name="Simon A."/>
            <person name="ten Have A."/>
            <person name="Tudzynski B."/>
            <person name="Tudzynski P."/>
            <person name="Wincker P."/>
            <person name="Andrew M."/>
            <person name="Anthouard V."/>
            <person name="Beever R.E."/>
            <person name="Beffa R."/>
            <person name="Benoit I."/>
            <person name="Bouzid O."/>
            <person name="Brault B."/>
            <person name="Chen Z."/>
            <person name="Choquer M."/>
            <person name="Collemare J."/>
            <person name="Cotton P."/>
            <person name="Danchin E.G."/>
            <person name="Da Silva C."/>
            <person name="Gautier A."/>
            <person name="Giraud C."/>
            <person name="Giraud T."/>
            <person name="Gonzalez C."/>
            <person name="Grossetete S."/>
            <person name="Guldener U."/>
            <person name="Henrissat B."/>
            <person name="Howlett B.J."/>
            <person name="Kodira C."/>
            <person name="Kretschmer M."/>
            <person name="Lappartient A."/>
            <person name="Leroch M."/>
            <person name="Levis C."/>
            <person name="Mauceli E."/>
            <person name="Neuveglise C."/>
            <person name="Oeser B."/>
            <person name="Pearson M."/>
            <person name="Poulain J."/>
            <person name="Poussereau N."/>
            <person name="Quesneville H."/>
            <person name="Rascle C."/>
            <person name="Schumacher J."/>
            <person name="Segurens B."/>
            <person name="Sexton A."/>
            <person name="Silva E."/>
            <person name="Sirven C."/>
            <person name="Soanes D.M."/>
            <person name="Talbot N.J."/>
            <person name="Templeton M."/>
            <person name="Yandava C."/>
            <person name="Yarden O."/>
            <person name="Zeng Q."/>
            <person name="Rollins J.A."/>
            <person name="Lebrun M.H."/>
            <person name="Dickman M."/>
        </authorList>
    </citation>
    <scope>NUCLEOTIDE SEQUENCE [LARGE SCALE GENOMIC DNA]</scope>
    <source>
        <strain evidence="2 3">B05.10</strain>
    </source>
</reference>
<evidence type="ECO:0000313" key="3">
    <source>
        <dbReference type="Proteomes" id="UP000001798"/>
    </source>
</evidence>
<reference evidence="2 3" key="2">
    <citation type="journal article" date="2012" name="Eukaryot. Cell">
        <title>Genome update of Botrytis cinerea strains B05.10 and T4.</title>
        <authorList>
            <person name="Staats M."/>
            <person name="van Kan J.A."/>
        </authorList>
    </citation>
    <scope>NUCLEOTIDE SEQUENCE [LARGE SCALE GENOMIC DNA]</scope>
    <source>
        <strain evidence="2 3">B05.10</strain>
    </source>
</reference>